<dbReference type="AlphaFoldDB" id="A0A4D4LAV7"/>
<feature type="domain" description="Band 7" evidence="6">
    <location>
        <begin position="2"/>
        <end position="172"/>
    </location>
</feature>
<dbReference type="Pfam" id="PF01145">
    <property type="entry name" value="Band_7"/>
    <property type="match status" value="1"/>
</dbReference>
<name>A0A4D4LAV7_STRVO</name>
<protein>
    <submittedName>
        <fullName evidence="7">Flotillin family protein</fullName>
    </submittedName>
</protein>
<dbReference type="CDD" id="cd03399">
    <property type="entry name" value="SPFH_flotillin"/>
    <property type="match status" value="1"/>
</dbReference>
<evidence type="ECO:0000256" key="5">
    <source>
        <dbReference type="SAM" id="MobiDB-lite"/>
    </source>
</evidence>
<evidence type="ECO:0000256" key="4">
    <source>
        <dbReference type="SAM" id="Coils"/>
    </source>
</evidence>
<dbReference type="RefSeq" id="WP_137978789.1">
    <property type="nucleotide sequence ID" value="NZ_BAAASO010000001.1"/>
</dbReference>
<dbReference type="Gene3D" id="3.30.479.30">
    <property type="entry name" value="Band 7 domain"/>
    <property type="match status" value="1"/>
</dbReference>
<dbReference type="OrthoDB" id="9786220at2"/>
<dbReference type="GO" id="GO:0072659">
    <property type="term" value="P:protein localization to plasma membrane"/>
    <property type="evidence" value="ECO:0007669"/>
    <property type="project" value="TreeGrafter"/>
</dbReference>
<dbReference type="SMART" id="SM00244">
    <property type="entry name" value="PHB"/>
    <property type="match status" value="1"/>
</dbReference>
<proteinExistence type="inferred from homology"/>
<comment type="similarity">
    <text evidence="2">Belongs to the band 7/mec-2 family. Flotillin subfamily.</text>
</comment>
<comment type="subcellular location">
    <subcellularLocation>
        <location evidence="1">Membrane</location>
    </subcellularLocation>
</comment>
<evidence type="ECO:0000256" key="3">
    <source>
        <dbReference type="ARBA" id="ARBA00023136"/>
    </source>
</evidence>
<comment type="caution">
    <text evidence="7">The sequence shown here is derived from an EMBL/GenBank/DDBJ whole genome shotgun (WGS) entry which is preliminary data.</text>
</comment>
<dbReference type="InterPro" id="IPR001107">
    <property type="entry name" value="Band_7"/>
</dbReference>
<feature type="coiled-coil region" evidence="4">
    <location>
        <begin position="173"/>
        <end position="211"/>
    </location>
</feature>
<evidence type="ECO:0000313" key="7">
    <source>
        <dbReference type="EMBL" id="GDY55213.1"/>
    </source>
</evidence>
<reference evidence="7 8" key="1">
    <citation type="journal article" date="2020" name="Int. J. Syst. Evol. Microbiol.">
        <title>Reclassification of Streptomyces castelarensis and Streptomyces sporoclivatus as later heterotypic synonyms of Streptomyces antimycoticus.</title>
        <authorList>
            <person name="Komaki H."/>
            <person name="Tamura T."/>
        </authorList>
    </citation>
    <scope>NUCLEOTIDE SEQUENCE [LARGE SCALE GENOMIC DNA]</scope>
    <source>
        <strain evidence="7 8">NBRC 13459</strain>
    </source>
</reference>
<dbReference type="GO" id="GO:0005886">
    <property type="term" value="C:plasma membrane"/>
    <property type="evidence" value="ECO:0007669"/>
    <property type="project" value="TreeGrafter"/>
</dbReference>
<evidence type="ECO:0000259" key="6">
    <source>
        <dbReference type="SMART" id="SM00244"/>
    </source>
</evidence>
<keyword evidence="4" id="KW-0175">Coiled coil</keyword>
<organism evidence="7 8">
    <name type="scientific">Streptomyces violaceusniger</name>
    <dbReference type="NCBI Taxonomy" id="68280"/>
    <lineage>
        <taxon>Bacteria</taxon>
        <taxon>Bacillati</taxon>
        <taxon>Actinomycetota</taxon>
        <taxon>Actinomycetes</taxon>
        <taxon>Kitasatosporales</taxon>
        <taxon>Streptomycetaceae</taxon>
        <taxon>Streptomyces</taxon>
        <taxon>Streptomyces violaceusniger group</taxon>
    </lineage>
</organism>
<keyword evidence="3" id="KW-0472">Membrane</keyword>
<dbReference type="GO" id="GO:0002020">
    <property type="term" value="F:protease binding"/>
    <property type="evidence" value="ECO:0007669"/>
    <property type="project" value="TreeGrafter"/>
</dbReference>
<dbReference type="InterPro" id="IPR027705">
    <property type="entry name" value="Flotillin_fam"/>
</dbReference>
<dbReference type="InterPro" id="IPR036013">
    <property type="entry name" value="Band_7/SPFH_dom_sf"/>
</dbReference>
<dbReference type="Proteomes" id="UP000301309">
    <property type="component" value="Unassembled WGS sequence"/>
</dbReference>
<sequence length="386" mass="41081">MFGYRVPAPDQAMLISGGRRGHGGAPFRVVTGHGKFVLPVFRKVRFLTLAMCEAEVAEKCVSRQGITLTVRAVIAFKVGNDTESIVNAGQRFLSDQGQMAVLTGRIFAGHLRAIIGSMTVEELITERQKLATEVLDTSKAEMAKIGLIVDSLQIQSIDDGDTGYIDAMSAPHKAAIQRQAQIAQAQASQAAAEAEQEAARNQAEYARQTAVVQAQYNAEVDRAQAQAAQAGPLAEAHAQQEVLSARTELAQRAADLRQQQLVAEIVKPAEAEAERIRVVALAEAERMKIQAEAAASHGRVALDRMLIDQLPQIVKEAASGLSGANVNVLNGADGLGEIAAGLVGQGLTILDAVRRNMGAPGAEDESKRRDEPKRRGGADDGAVEVR</sequence>
<feature type="region of interest" description="Disordered" evidence="5">
    <location>
        <begin position="357"/>
        <end position="386"/>
    </location>
</feature>
<keyword evidence="8" id="KW-1185">Reference proteome</keyword>
<accession>A0A4D4LAV7</accession>
<evidence type="ECO:0000256" key="1">
    <source>
        <dbReference type="ARBA" id="ARBA00004370"/>
    </source>
</evidence>
<evidence type="ECO:0000313" key="8">
    <source>
        <dbReference type="Proteomes" id="UP000301309"/>
    </source>
</evidence>
<dbReference type="EMBL" id="BJHW01000001">
    <property type="protein sequence ID" value="GDY55213.1"/>
    <property type="molecule type" value="Genomic_DNA"/>
</dbReference>
<feature type="compositionally biased region" description="Basic and acidic residues" evidence="5">
    <location>
        <begin position="364"/>
        <end position="386"/>
    </location>
</feature>
<gene>
    <name evidence="7" type="ORF">SVIO_058360</name>
</gene>
<dbReference type="PANTHER" id="PTHR13806">
    <property type="entry name" value="FLOTILLIN-RELATED"/>
    <property type="match status" value="1"/>
</dbReference>
<dbReference type="PANTHER" id="PTHR13806:SF46">
    <property type="entry name" value="FLOTILLIN-1-RELATED"/>
    <property type="match status" value="1"/>
</dbReference>
<evidence type="ECO:0000256" key="2">
    <source>
        <dbReference type="ARBA" id="ARBA00007161"/>
    </source>
</evidence>
<dbReference type="SUPFAM" id="SSF117892">
    <property type="entry name" value="Band 7/SPFH domain"/>
    <property type="match status" value="1"/>
</dbReference>